<evidence type="ECO:0000256" key="5">
    <source>
        <dbReference type="HAMAP-Rule" id="MF_00902"/>
    </source>
</evidence>
<dbReference type="GO" id="GO:0009977">
    <property type="term" value="F:proton motive force dependent protein transmembrane transporter activity"/>
    <property type="evidence" value="ECO:0007669"/>
    <property type="project" value="TreeGrafter"/>
</dbReference>
<comment type="function">
    <text evidence="5">Part of the twin-arginine translocation (Tat) system that transports large folded proteins containing a characteristic twin-arginine motif in their signal peptide across membranes. Together with TatB, TatC is part of a receptor directly interacting with Tat signal peptides.</text>
</comment>
<dbReference type="PANTHER" id="PTHR30371:SF0">
    <property type="entry name" value="SEC-INDEPENDENT PROTEIN TRANSLOCASE PROTEIN TATC, CHLOROPLASTIC-RELATED"/>
    <property type="match status" value="1"/>
</dbReference>
<evidence type="ECO:0000256" key="4">
    <source>
        <dbReference type="ARBA" id="ARBA00023136"/>
    </source>
</evidence>
<protein>
    <recommendedName>
        <fullName evidence="5">Sec-independent protein translocase protein TatC</fullName>
    </recommendedName>
</protein>
<dbReference type="AlphaFoldDB" id="A0A7W6WKS6"/>
<organism evidence="7 8">
    <name type="scientific">Roseospira goensis</name>
    <dbReference type="NCBI Taxonomy" id="391922"/>
    <lineage>
        <taxon>Bacteria</taxon>
        <taxon>Pseudomonadati</taxon>
        <taxon>Pseudomonadota</taxon>
        <taxon>Alphaproteobacteria</taxon>
        <taxon>Rhodospirillales</taxon>
        <taxon>Rhodospirillaceae</taxon>
        <taxon>Roseospira</taxon>
    </lineage>
</organism>
<keyword evidence="3 5" id="KW-1133">Transmembrane helix</keyword>
<keyword evidence="5" id="KW-0653">Protein transport</keyword>
<dbReference type="GO" id="GO:0033281">
    <property type="term" value="C:TAT protein transport complex"/>
    <property type="evidence" value="ECO:0007669"/>
    <property type="project" value="UniProtKB-UniRule"/>
</dbReference>
<keyword evidence="5" id="KW-1003">Cell membrane</keyword>
<reference evidence="7 8" key="1">
    <citation type="submission" date="2020-08" db="EMBL/GenBank/DDBJ databases">
        <title>Genome sequencing of Purple Non-Sulfur Bacteria from various extreme environments.</title>
        <authorList>
            <person name="Mayer M."/>
        </authorList>
    </citation>
    <scope>NUCLEOTIDE SEQUENCE [LARGE SCALE GENOMIC DNA]</scope>
    <source>
        <strain evidence="7 8">JA135</strain>
    </source>
</reference>
<feature type="compositionally biased region" description="Acidic residues" evidence="6">
    <location>
        <begin position="258"/>
        <end position="277"/>
    </location>
</feature>
<feature type="compositionally biased region" description="Gly residues" evidence="6">
    <location>
        <begin position="281"/>
        <end position="297"/>
    </location>
</feature>
<dbReference type="RefSeq" id="WP_343056300.1">
    <property type="nucleotide sequence ID" value="NZ_JACIGI010000008.1"/>
</dbReference>
<evidence type="ECO:0000256" key="2">
    <source>
        <dbReference type="ARBA" id="ARBA00022692"/>
    </source>
</evidence>
<sequence>MATYSDNPDDNKMSLVEHLTELRTRLLWSVLAFIVAFFACYALAQHIYDFLVQPLADIMAEVGGSQRMIYTALTEAFFTYVKVAAFGAIVVTFPVFATQIWLFIAPGLYRYEKRALLPFLFASPVLFVTGAALVYYMVMPLAWRFLLGFQTTGAETVLPIELEAKVGEYLGLVMKLILAFGISFQLPVALTLMARVGMVTSKGLAAARKYAIVGVFVLAAVVTPPDVISQIGLALPLILLYEGSIWACRYVEKRRGDAEDDDLLDDEEEDEDEDGGPDNDGPGGGGPGGGGPGGGGRPATEAAAPATTAAARPRPEHDDAADGDEDADEDDGPPDTDFNTGR</sequence>
<keyword evidence="8" id="KW-1185">Reference proteome</keyword>
<comment type="subcellular location">
    <subcellularLocation>
        <location evidence="5">Cell membrane</location>
        <topology evidence="5">Multi-pass membrane protein</topology>
    </subcellularLocation>
    <subcellularLocation>
        <location evidence="1">Membrane</location>
        <topology evidence="1">Multi-pass membrane protein</topology>
    </subcellularLocation>
</comment>
<dbReference type="HAMAP" id="MF_00902">
    <property type="entry name" value="TatC"/>
    <property type="match status" value="1"/>
</dbReference>
<evidence type="ECO:0000313" key="7">
    <source>
        <dbReference type="EMBL" id="MBB4285662.1"/>
    </source>
</evidence>
<evidence type="ECO:0000256" key="6">
    <source>
        <dbReference type="SAM" id="MobiDB-lite"/>
    </source>
</evidence>
<dbReference type="InterPro" id="IPR002033">
    <property type="entry name" value="TatC"/>
</dbReference>
<feature type="compositionally biased region" description="Acidic residues" evidence="6">
    <location>
        <begin position="321"/>
        <end position="334"/>
    </location>
</feature>
<evidence type="ECO:0000313" key="8">
    <source>
        <dbReference type="Proteomes" id="UP000555728"/>
    </source>
</evidence>
<comment type="similarity">
    <text evidence="5">Belongs to the TatC family.</text>
</comment>
<keyword evidence="5" id="KW-0813">Transport</keyword>
<dbReference type="Proteomes" id="UP000555728">
    <property type="component" value="Unassembled WGS sequence"/>
</dbReference>
<gene>
    <name evidence="5" type="primary">tatC</name>
    <name evidence="7" type="ORF">GGD88_001381</name>
</gene>
<feature type="transmembrane region" description="Helical" evidence="5">
    <location>
        <begin position="116"/>
        <end position="138"/>
    </location>
</feature>
<dbReference type="PANTHER" id="PTHR30371">
    <property type="entry name" value="SEC-INDEPENDENT PROTEIN TRANSLOCASE PROTEIN TATC"/>
    <property type="match status" value="1"/>
</dbReference>
<dbReference type="Pfam" id="PF00902">
    <property type="entry name" value="TatC"/>
    <property type="match status" value="1"/>
</dbReference>
<keyword evidence="5" id="KW-0811">Translocation</keyword>
<keyword evidence="4 5" id="KW-0472">Membrane</keyword>
<dbReference type="NCBIfam" id="TIGR00945">
    <property type="entry name" value="tatC"/>
    <property type="match status" value="1"/>
</dbReference>
<feature type="compositionally biased region" description="Low complexity" evidence="6">
    <location>
        <begin position="298"/>
        <end position="312"/>
    </location>
</feature>
<dbReference type="PRINTS" id="PR01840">
    <property type="entry name" value="TATCFAMILY"/>
</dbReference>
<dbReference type="PROSITE" id="PS01218">
    <property type="entry name" value="TATC"/>
    <property type="match status" value="1"/>
</dbReference>
<accession>A0A7W6WKS6</accession>
<comment type="caution">
    <text evidence="5">Lacks conserved residue(s) required for the propagation of feature annotation.</text>
</comment>
<feature type="transmembrane region" description="Helical" evidence="5">
    <location>
        <begin position="26"/>
        <end position="44"/>
    </location>
</feature>
<dbReference type="InterPro" id="IPR019820">
    <property type="entry name" value="Sec-indep_translocase_CS"/>
</dbReference>
<dbReference type="GO" id="GO:0043953">
    <property type="term" value="P:protein transport by the Tat complex"/>
    <property type="evidence" value="ECO:0007669"/>
    <property type="project" value="UniProtKB-UniRule"/>
</dbReference>
<proteinExistence type="inferred from homology"/>
<dbReference type="GO" id="GO:0065002">
    <property type="term" value="P:intracellular protein transmembrane transport"/>
    <property type="evidence" value="ECO:0007669"/>
    <property type="project" value="TreeGrafter"/>
</dbReference>
<dbReference type="EMBL" id="JACIGI010000008">
    <property type="protein sequence ID" value="MBB4285662.1"/>
    <property type="molecule type" value="Genomic_DNA"/>
</dbReference>
<evidence type="ECO:0000256" key="1">
    <source>
        <dbReference type="ARBA" id="ARBA00004141"/>
    </source>
</evidence>
<comment type="subunit">
    <text evidence="5">The Tat system comprises two distinct complexes: a TatABC complex, containing multiple copies of TatA, TatB and TatC subunits, and a separate TatA complex, containing only TatA subunits. Substrates initially bind to the TatABC complex, which probably triggers association of the separate TatA complex to form the active translocon.</text>
</comment>
<feature type="transmembrane region" description="Helical" evidence="5">
    <location>
        <begin position="83"/>
        <end position="104"/>
    </location>
</feature>
<name>A0A7W6WKS6_9PROT</name>
<feature type="region of interest" description="Disordered" evidence="6">
    <location>
        <begin position="257"/>
        <end position="342"/>
    </location>
</feature>
<evidence type="ECO:0000256" key="3">
    <source>
        <dbReference type="ARBA" id="ARBA00022989"/>
    </source>
</evidence>
<comment type="caution">
    <text evidence="7">The sequence shown here is derived from an EMBL/GenBank/DDBJ whole genome shotgun (WGS) entry which is preliminary data.</text>
</comment>
<keyword evidence="2 5" id="KW-0812">Transmembrane</keyword>
<feature type="transmembrane region" description="Helical" evidence="5">
    <location>
        <begin position="172"/>
        <end position="194"/>
    </location>
</feature>